<evidence type="ECO:0000313" key="1">
    <source>
        <dbReference type="EMBL" id="SEP86160.1"/>
    </source>
</evidence>
<reference evidence="1 2" key="1">
    <citation type="submission" date="2016-10" db="EMBL/GenBank/DDBJ databases">
        <authorList>
            <person name="Varghese N."/>
            <person name="Submissions S."/>
        </authorList>
    </citation>
    <scope>NUCLEOTIDE SEQUENCE [LARGE SCALE GENOMIC DNA]</scope>
    <source>
        <strain evidence="1 2">TC-13</strain>
    </source>
</reference>
<name>A0A1H9BAW1_9BACI</name>
<gene>
    <name evidence="1" type="ORF">SAMN02787113_00750</name>
</gene>
<proteinExistence type="predicted"/>
<dbReference type="RefSeq" id="WP_170844047.1">
    <property type="nucleotide sequence ID" value="NZ_FMVP01000002.1"/>
</dbReference>
<accession>A0A1H9BAW1</accession>
<dbReference type="Proteomes" id="UP000199410">
    <property type="component" value="Unassembled WGS sequence"/>
</dbReference>
<protein>
    <submittedName>
        <fullName evidence="1">Uncharacterized protein</fullName>
    </submittedName>
</protein>
<dbReference type="AlphaFoldDB" id="A0A1H9BAW1"/>
<sequence>MKKTYESGDKLFAFGVDSVTGVFIQFHYEVAVIKITNCSEFEPANRRLTNDAKL</sequence>
<organism evidence="1 2">
    <name type="scientific">Lysinibacillus fusiformis</name>
    <dbReference type="NCBI Taxonomy" id="28031"/>
    <lineage>
        <taxon>Bacteria</taxon>
        <taxon>Bacillati</taxon>
        <taxon>Bacillota</taxon>
        <taxon>Bacilli</taxon>
        <taxon>Bacillales</taxon>
        <taxon>Bacillaceae</taxon>
        <taxon>Lysinibacillus</taxon>
    </lineage>
</organism>
<dbReference type="EMBL" id="FOEL01000002">
    <property type="protein sequence ID" value="SEP86160.1"/>
    <property type="molecule type" value="Genomic_DNA"/>
</dbReference>
<comment type="caution">
    <text evidence="1">The sequence shown here is derived from an EMBL/GenBank/DDBJ whole genome shotgun (WGS) entry which is preliminary data.</text>
</comment>
<evidence type="ECO:0000313" key="2">
    <source>
        <dbReference type="Proteomes" id="UP000199410"/>
    </source>
</evidence>